<dbReference type="AlphaFoldDB" id="A0A8H3UYP9"/>
<evidence type="ECO:0000256" key="1">
    <source>
        <dbReference type="SAM" id="MobiDB-lite"/>
    </source>
</evidence>
<proteinExistence type="predicted"/>
<feature type="compositionally biased region" description="Basic and acidic residues" evidence="1">
    <location>
        <begin position="472"/>
        <end position="513"/>
    </location>
</feature>
<sequence length="547" mass="61796">MTGPTSRVRPGIIHTNSALRVCAFRGDLDAMWAIAGTIPDDGPQQADAITFTTILNALRISAEKQPRNIRPNEQAVEIQDQTVLQARQIWEDVASRWYQGKILVDEMLVCSMGRTLLLGSRSQDWDDVFSLVEQTTNIWRQAPHLRTGAKTDFEGKSIPPPLSQLARTSIGDEGPDAGGEFDSVPQSISLERATLRGSKSASLQYVKPSANTLSMLLEASLKLYLKNAADEYWKIFTDPQGLAVQPDVENYHAYLRILRQARASSQAVKLVRGMKYSEPHPKTFRLAMSACLRNQGSPTVMRDASDVMDLMQARLPQMDVRVCSMWMELALKGPYVKDVYEAIERLGPQNIDLMAIAQAGDSATLPHVVILLRRMLSGYDRFKDGKLLREDQKKEFAARTKKWHSLLSKLTSTEAWQNEGQLLEKQLWARGQGIKVDRLTAQKHKEKSEARMRRSGVKPSSMRGGVYSRRASGPEKESGRLPTTKKDLRRKIDEARTWNRDVDVGEQGIEERQKKSRGLKRSISKRAREAMKEQDEFSDFEHDVLFK</sequence>
<evidence type="ECO:0000313" key="3">
    <source>
        <dbReference type="Proteomes" id="UP000490939"/>
    </source>
</evidence>
<feature type="compositionally biased region" description="Basic and acidic residues" evidence="1">
    <location>
        <begin position="526"/>
        <end position="547"/>
    </location>
</feature>
<accession>A0A8H3UYP9</accession>
<protein>
    <recommendedName>
        <fullName evidence="4">Pentatricopeptide repeat protein</fullName>
    </recommendedName>
</protein>
<dbReference type="Proteomes" id="UP000490939">
    <property type="component" value="Unassembled WGS sequence"/>
</dbReference>
<reference evidence="2 3" key="1">
    <citation type="submission" date="2019-07" db="EMBL/GenBank/DDBJ databases">
        <title>Venturia inaequalis Genome Resource.</title>
        <authorList>
            <person name="Lichtner F.J."/>
        </authorList>
    </citation>
    <scope>NUCLEOTIDE SEQUENCE [LARGE SCALE GENOMIC DNA]</scope>
    <source>
        <strain evidence="2 3">DMI_063113</strain>
    </source>
</reference>
<dbReference type="Gene3D" id="1.25.40.10">
    <property type="entry name" value="Tetratricopeptide repeat domain"/>
    <property type="match status" value="1"/>
</dbReference>
<gene>
    <name evidence="2" type="ORF">EG327_007503</name>
</gene>
<dbReference type="EMBL" id="WNWR01000450">
    <property type="protein sequence ID" value="KAE9978165.1"/>
    <property type="molecule type" value="Genomic_DNA"/>
</dbReference>
<comment type="caution">
    <text evidence="2">The sequence shown here is derived from an EMBL/GenBank/DDBJ whole genome shotgun (WGS) entry which is preliminary data.</text>
</comment>
<feature type="compositionally biased region" description="Basic residues" evidence="1">
    <location>
        <begin position="514"/>
        <end position="525"/>
    </location>
</feature>
<organism evidence="2 3">
    <name type="scientific">Venturia inaequalis</name>
    <name type="common">Apple scab fungus</name>
    <dbReference type="NCBI Taxonomy" id="5025"/>
    <lineage>
        <taxon>Eukaryota</taxon>
        <taxon>Fungi</taxon>
        <taxon>Dikarya</taxon>
        <taxon>Ascomycota</taxon>
        <taxon>Pezizomycotina</taxon>
        <taxon>Dothideomycetes</taxon>
        <taxon>Pleosporomycetidae</taxon>
        <taxon>Venturiales</taxon>
        <taxon>Venturiaceae</taxon>
        <taxon>Venturia</taxon>
    </lineage>
</organism>
<keyword evidence="3" id="KW-1185">Reference proteome</keyword>
<feature type="region of interest" description="Disordered" evidence="1">
    <location>
        <begin position="441"/>
        <end position="547"/>
    </location>
</feature>
<name>A0A8H3UYP9_VENIN</name>
<dbReference type="InterPro" id="IPR011990">
    <property type="entry name" value="TPR-like_helical_dom_sf"/>
</dbReference>
<evidence type="ECO:0008006" key="4">
    <source>
        <dbReference type="Google" id="ProtNLM"/>
    </source>
</evidence>
<evidence type="ECO:0000313" key="2">
    <source>
        <dbReference type="EMBL" id="KAE9978165.1"/>
    </source>
</evidence>